<evidence type="ECO:0000259" key="12">
    <source>
        <dbReference type="PROSITE" id="PS51755"/>
    </source>
</evidence>
<gene>
    <name evidence="13" type="ORF">GCM10011611_31200</name>
</gene>
<dbReference type="Gene3D" id="6.10.250.690">
    <property type="match status" value="1"/>
</dbReference>
<feature type="modified residue" description="4-aspartylphosphate" evidence="9">
    <location>
        <position position="56"/>
    </location>
</feature>
<evidence type="ECO:0000256" key="1">
    <source>
        <dbReference type="ARBA" id="ARBA00004496"/>
    </source>
</evidence>
<sequence>MGKTADHIIIVDDQPEICELVYDYLTGEGYRVSTASDGQSMRRVMQQYEVDLVLLDIMLPGDDGLSLARQLRAESDIGIIILTGRGETVDRIIGLEMGADDYLPKPFHLRELLARVKSVLRRASARHESTKVQPQAATFNGWKLDLTSRELIAPSGEEVRLTTGEFDLLAAFVGNANQVLSRDRLLDLARNRASGPFDRTIDVQVGRLRKKLEDDPQNPSLIKTVRGSGYIFTAAVDAA</sequence>
<dbReference type="SUPFAM" id="SSF52172">
    <property type="entry name" value="CheY-like"/>
    <property type="match status" value="1"/>
</dbReference>
<dbReference type="AlphaFoldDB" id="A0A8J3E2N5"/>
<dbReference type="Gene3D" id="3.40.50.2300">
    <property type="match status" value="1"/>
</dbReference>
<dbReference type="GO" id="GO:0032993">
    <property type="term" value="C:protein-DNA complex"/>
    <property type="evidence" value="ECO:0007669"/>
    <property type="project" value="TreeGrafter"/>
</dbReference>
<dbReference type="Pfam" id="PF00486">
    <property type="entry name" value="Trans_reg_C"/>
    <property type="match status" value="1"/>
</dbReference>
<evidence type="ECO:0000313" key="14">
    <source>
        <dbReference type="Proteomes" id="UP000646365"/>
    </source>
</evidence>
<dbReference type="InterPro" id="IPR016032">
    <property type="entry name" value="Sig_transdc_resp-reg_C-effctor"/>
</dbReference>
<evidence type="ECO:0000256" key="6">
    <source>
        <dbReference type="ARBA" id="ARBA00023125"/>
    </source>
</evidence>
<dbReference type="InterPro" id="IPR039420">
    <property type="entry name" value="WalR-like"/>
</dbReference>
<proteinExistence type="predicted"/>
<evidence type="ECO:0000256" key="9">
    <source>
        <dbReference type="PROSITE-ProRule" id="PRU00169"/>
    </source>
</evidence>
<dbReference type="RefSeq" id="WP_189047331.1">
    <property type="nucleotide sequence ID" value="NZ_BMJQ01000007.1"/>
</dbReference>
<dbReference type="SMART" id="SM00448">
    <property type="entry name" value="REC"/>
    <property type="match status" value="1"/>
</dbReference>
<comment type="caution">
    <text evidence="13">The sequence shown here is derived from an EMBL/GenBank/DDBJ whole genome shotgun (WGS) entry which is preliminary data.</text>
</comment>
<keyword evidence="2" id="KW-0963">Cytoplasm</keyword>
<keyword evidence="3 9" id="KW-0597">Phosphoprotein</keyword>
<dbReference type="SUPFAM" id="SSF46894">
    <property type="entry name" value="C-terminal effector domain of the bipartite response regulators"/>
    <property type="match status" value="1"/>
</dbReference>
<evidence type="ECO:0000259" key="11">
    <source>
        <dbReference type="PROSITE" id="PS50110"/>
    </source>
</evidence>
<name>A0A8J3E2N5_9PROT</name>
<dbReference type="GO" id="GO:0000156">
    <property type="term" value="F:phosphorelay response regulator activity"/>
    <property type="evidence" value="ECO:0007669"/>
    <property type="project" value="TreeGrafter"/>
</dbReference>
<evidence type="ECO:0000256" key="2">
    <source>
        <dbReference type="ARBA" id="ARBA00022490"/>
    </source>
</evidence>
<dbReference type="Proteomes" id="UP000646365">
    <property type="component" value="Unassembled WGS sequence"/>
</dbReference>
<dbReference type="InterPro" id="IPR001867">
    <property type="entry name" value="OmpR/PhoB-type_DNA-bd"/>
</dbReference>
<evidence type="ECO:0000256" key="10">
    <source>
        <dbReference type="PROSITE-ProRule" id="PRU01091"/>
    </source>
</evidence>
<keyword evidence="5" id="KW-0805">Transcription regulation</keyword>
<evidence type="ECO:0000256" key="7">
    <source>
        <dbReference type="ARBA" id="ARBA00023163"/>
    </source>
</evidence>
<dbReference type="EMBL" id="BMJQ01000007">
    <property type="protein sequence ID" value="GGF22884.1"/>
    <property type="molecule type" value="Genomic_DNA"/>
</dbReference>
<organism evidence="13 14">
    <name type="scientific">Aliidongia dinghuensis</name>
    <dbReference type="NCBI Taxonomy" id="1867774"/>
    <lineage>
        <taxon>Bacteria</taxon>
        <taxon>Pseudomonadati</taxon>
        <taxon>Pseudomonadota</taxon>
        <taxon>Alphaproteobacteria</taxon>
        <taxon>Rhodospirillales</taxon>
        <taxon>Dongiaceae</taxon>
        <taxon>Aliidongia</taxon>
    </lineage>
</organism>
<keyword evidence="7" id="KW-0804">Transcription</keyword>
<dbReference type="PANTHER" id="PTHR48111">
    <property type="entry name" value="REGULATOR OF RPOS"/>
    <property type="match status" value="1"/>
</dbReference>
<dbReference type="PROSITE" id="PS50110">
    <property type="entry name" value="RESPONSE_REGULATORY"/>
    <property type="match status" value="1"/>
</dbReference>
<dbReference type="InterPro" id="IPR001789">
    <property type="entry name" value="Sig_transdc_resp-reg_receiver"/>
</dbReference>
<keyword evidence="4" id="KW-0902">Two-component regulatory system</keyword>
<evidence type="ECO:0000313" key="13">
    <source>
        <dbReference type="EMBL" id="GGF22884.1"/>
    </source>
</evidence>
<feature type="domain" description="Response regulatory" evidence="11">
    <location>
        <begin position="7"/>
        <end position="120"/>
    </location>
</feature>
<dbReference type="InterPro" id="IPR011006">
    <property type="entry name" value="CheY-like_superfamily"/>
</dbReference>
<dbReference type="GO" id="GO:0000976">
    <property type="term" value="F:transcription cis-regulatory region binding"/>
    <property type="evidence" value="ECO:0007669"/>
    <property type="project" value="TreeGrafter"/>
</dbReference>
<dbReference type="PROSITE" id="PS51755">
    <property type="entry name" value="OMPR_PHOB"/>
    <property type="match status" value="1"/>
</dbReference>
<evidence type="ECO:0000256" key="3">
    <source>
        <dbReference type="ARBA" id="ARBA00022553"/>
    </source>
</evidence>
<keyword evidence="14" id="KW-1185">Reference proteome</keyword>
<evidence type="ECO:0000256" key="5">
    <source>
        <dbReference type="ARBA" id="ARBA00023015"/>
    </source>
</evidence>
<dbReference type="Pfam" id="PF00072">
    <property type="entry name" value="Response_reg"/>
    <property type="match status" value="1"/>
</dbReference>
<reference evidence="13" key="1">
    <citation type="journal article" date="2014" name="Int. J. Syst. Evol. Microbiol.">
        <title>Complete genome sequence of Corynebacterium casei LMG S-19264T (=DSM 44701T), isolated from a smear-ripened cheese.</title>
        <authorList>
            <consortium name="US DOE Joint Genome Institute (JGI-PGF)"/>
            <person name="Walter F."/>
            <person name="Albersmeier A."/>
            <person name="Kalinowski J."/>
            <person name="Ruckert C."/>
        </authorList>
    </citation>
    <scope>NUCLEOTIDE SEQUENCE</scope>
    <source>
        <strain evidence="13">CGMCC 1.15725</strain>
    </source>
</reference>
<reference evidence="13" key="2">
    <citation type="submission" date="2020-09" db="EMBL/GenBank/DDBJ databases">
        <authorList>
            <person name="Sun Q."/>
            <person name="Zhou Y."/>
        </authorList>
    </citation>
    <scope>NUCLEOTIDE SEQUENCE</scope>
    <source>
        <strain evidence="13">CGMCC 1.15725</strain>
    </source>
</reference>
<accession>A0A8J3E2N5</accession>
<feature type="DNA-binding region" description="OmpR/PhoB-type" evidence="10">
    <location>
        <begin position="134"/>
        <end position="234"/>
    </location>
</feature>
<evidence type="ECO:0000256" key="8">
    <source>
        <dbReference type="ARBA" id="ARBA00067337"/>
    </source>
</evidence>
<comment type="subcellular location">
    <subcellularLocation>
        <location evidence="1">Cytoplasm</location>
    </subcellularLocation>
</comment>
<feature type="domain" description="OmpR/PhoB-type" evidence="12">
    <location>
        <begin position="134"/>
        <end position="234"/>
    </location>
</feature>
<dbReference type="CDD" id="cd00383">
    <property type="entry name" value="trans_reg_C"/>
    <property type="match status" value="1"/>
</dbReference>
<dbReference type="FunFam" id="3.40.50.2300:FF:000001">
    <property type="entry name" value="DNA-binding response regulator PhoB"/>
    <property type="match status" value="1"/>
</dbReference>
<keyword evidence="6 10" id="KW-0238">DNA-binding</keyword>
<dbReference type="InterPro" id="IPR036388">
    <property type="entry name" value="WH-like_DNA-bd_sf"/>
</dbReference>
<dbReference type="GO" id="GO:0005829">
    <property type="term" value="C:cytosol"/>
    <property type="evidence" value="ECO:0007669"/>
    <property type="project" value="TreeGrafter"/>
</dbReference>
<dbReference type="GO" id="GO:0006355">
    <property type="term" value="P:regulation of DNA-templated transcription"/>
    <property type="evidence" value="ECO:0007669"/>
    <property type="project" value="InterPro"/>
</dbReference>
<dbReference type="Gene3D" id="1.10.10.10">
    <property type="entry name" value="Winged helix-like DNA-binding domain superfamily/Winged helix DNA-binding domain"/>
    <property type="match status" value="1"/>
</dbReference>
<protein>
    <recommendedName>
        <fullName evidence="8">Regulatory protein VirG</fullName>
    </recommendedName>
</protein>
<dbReference type="PANTHER" id="PTHR48111:SF58">
    <property type="entry name" value="TORCAD OPERON TRANSCRIPTIONAL REGULATORY PROTEIN TORR"/>
    <property type="match status" value="1"/>
</dbReference>
<dbReference type="FunFam" id="1.10.10.10:FF:000099">
    <property type="entry name" value="Two-component system response regulator TorR"/>
    <property type="match status" value="1"/>
</dbReference>
<evidence type="ECO:0000256" key="4">
    <source>
        <dbReference type="ARBA" id="ARBA00023012"/>
    </source>
</evidence>
<dbReference type="SMART" id="SM00862">
    <property type="entry name" value="Trans_reg_C"/>
    <property type="match status" value="1"/>
</dbReference>